<reference evidence="1 2" key="1">
    <citation type="submission" date="2019-03" db="EMBL/GenBank/DDBJ databases">
        <title>Freshwater and sediment microbial communities from various areas in North America, analyzing microbe dynamics in response to fracking.</title>
        <authorList>
            <person name="Lamendella R."/>
        </authorList>
    </citation>
    <scope>NUCLEOTIDE SEQUENCE [LARGE SCALE GENOMIC DNA]</scope>
    <source>
        <strain evidence="1 2">6_TX</strain>
    </source>
</reference>
<dbReference type="Proteomes" id="UP000294489">
    <property type="component" value="Unassembled WGS sequence"/>
</dbReference>
<name>A0A4R8F7U1_9GAMM</name>
<organism evidence="1 2">
    <name type="scientific">Modicisalibacter xianhensis</name>
    <dbReference type="NCBI Taxonomy" id="442341"/>
    <lineage>
        <taxon>Bacteria</taxon>
        <taxon>Pseudomonadati</taxon>
        <taxon>Pseudomonadota</taxon>
        <taxon>Gammaproteobacteria</taxon>
        <taxon>Oceanospirillales</taxon>
        <taxon>Halomonadaceae</taxon>
        <taxon>Modicisalibacter</taxon>
    </lineage>
</organism>
<accession>A0A4R8F7U1</accession>
<dbReference type="RefSeq" id="WP_134021422.1">
    <property type="nucleotide sequence ID" value="NZ_SOEC01000034.1"/>
</dbReference>
<dbReference type="EMBL" id="SOEC01000034">
    <property type="protein sequence ID" value="TDX21644.1"/>
    <property type="molecule type" value="Genomic_DNA"/>
</dbReference>
<gene>
    <name evidence="1" type="ORF">DFO67_13412</name>
</gene>
<evidence type="ECO:0000313" key="1">
    <source>
        <dbReference type="EMBL" id="TDX21644.1"/>
    </source>
</evidence>
<proteinExistence type="predicted"/>
<comment type="caution">
    <text evidence="1">The sequence shown here is derived from an EMBL/GenBank/DDBJ whole genome shotgun (WGS) entry which is preliminary data.</text>
</comment>
<sequence length="98" mass="11142">MNDQQLLEKAKRAHFKYHEEFLRDPDMRRYLERWNPLEDNGEALEVAVTLGMAIHSLGHKVGVVCNGQFEEYFDADPMRATRRAIVRAAAAMGGADGH</sequence>
<dbReference type="AlphaFoldDB" id="A0A4R8F7U1"/>
<protein>
    <submittedName>
        <fullName evidence="1">Uncharacterized protein</fullName>
    </submittedName>
</protein>
<evidence type="ECO:0000313" key="2">
    <source>
        <dbReference type="Proteomes" id="UP000294489"/>
    </source>
</evidence>